<dbReference type="InterPro" id="IPR039556">
    <property type="entry name" value="ICL/PEPM"/>
</dbReference>
<dbReference type="Gene3D" id="6.10.250.2750">
    <property type="match status" value="1"/>
</dbReference>
<organism evidence="1 2">
    <name type="scientific">Phytoactinopolyspora halophila</name>
    <dbReference type="NCBI Taxonomy" id="1981511"/>
    <lineage>
        <taxon>Bacteria</taxon>
        <taxon>Bacillati</taxon>
        <taxon>Actinomycetota</taxon>
        <taxon>Actinomycetes</taxon>
        <taxon>Jiangellales</taxon>
        <taxon>Jiangellaceae</taxon>
        <taxon>Phytoactinopolyspora</taxon>
    </lineage>
</organism>
<dbReference type="RefSeq" id="WP_112258883.1">
    <property type="nucleotide sequence ID" value="NZ_QMIG01000014.1"/>
</dbReference>
<dbReference type="Pfam" id="PF13714">
    <property type="entry name" value="PEP_mutase"/>
    <property type="match status" value="1"/>
</dbReference>
<dbReference type="OrthoDB" id="9780430at2"/>
<dbReference type="InterPro" id="IPR040442">
    <property type="entry name" value="Pyrv_kinase-like_dom_sf"/>
</dbReference>
<reference evidence="1 2" key="1">
    <citation type="submission" date="2018-06" db="EMBL/GenBank/DDBJ databases">
        <title>Phytoactinopolyspora halophila sp. nov., a novel halophilic actinomycete isolated from a saline soil in China.</title>
        <authorList>
            <person name="Tang S.-K."/>
        </authorList>
    </citation>
    <scope>NUCLEOTIDE SEQUENCE [LARGE SCALE GENOMIC DNA]</scope>
    <source>
        <strain evidence="1 2">YIM 96934</strain>
    </source>
</reference>
<evidence type="ECO:0000313" key="1">
    <source>
        <dbReference type="EMBL" id="RAW13113.1"/>
    </source>
</evidence>
<dbReference type="Proteomes" id="UP000250462">
    <property type="component" value="Unassembled WGS sequence"/>
</dbReference>
<keyword evidence="2" id="KW-1185">Reference proteome</keyword>
<proteinExistence type="predicted"/>
<gene>
    <name evidence="1" type="ORF">DPM12_13655</name>
</gene>
<dbReference type="PANTHER" id="PTHR42905">
    <property type="entry name" value="PHOSPHOENOLPYRUVATE CARBOXYLASE"/>
    <property type="match status" value="1"/>
</dbReference>
<dbReference type="SUPFAM" id="SSF51621">
    <property type="entry name" value="Phosphoenolpyruvate/pyruvate domain"/>
    <property type="match status" value="1"/>
</dbReference>
<dbReference type="AlphaFoldDB" id="A0A329QLI7"/>
<keyword evidence="1" id="KW-0670">Pyruvate</keyword>
<keyword evidence="1" id="KW-0456">Lyase</keyword>
<comment type="caution">
    <text evidence="1">The sequence shown here is derived from an EMBL/GenBank/DDBJ whole genome shotgun (WGS) entry which is preliminary data.</text>
</comment>
<dbReference type="GO" id="GO:0016829">
    <property type="term" value="F:lyase activity"/>
    <property type="evidence" value="ECO:0007669"/>
    <property type="project" value="UniProtKB-KW"/>
</dbReference>
<protein>
    <submittedName>
        <fullName evidence="1">Isocitrate lyase/phosphoenolpyruvate mutase family protein</fullName>
    </submittedName>
</protein>
<dbReference type="InterPro" id="IPR015813">
    <property type="entry name" value="Pyrv/PenolPyrv_kinase-like_dom"/>
</dbReference>
<dbReference type="CDD" id="cd00377">
    <property type="entry name" value="ICL_PEPM"/>
    <property type="match status" value="1"/>
</dbReference>
<name>A0A329QLI7_9ACTN</name>
<dbReference type="EMBL" id="QMIG01000014">
    <property type="protein sequence ID" value="RAW13113.1"/>
    <property type="molecule type" value="Genomic_DNA"/>
</dbReference>
<accession>A0A329QLI7</accession>
<sequence>MSTTDAFRALHDDGLFVLPNAWDIGSARLLEHLGFSAVATTSSGYAGSLGRLDQNVGRHELLTHVESLTAAISIPVSVDTELCYPDEPGGITGTVELLAEAGAAGCSIEDYDPATGILPLEVATERVTEAADVAARRGLVLTARAENHLYGVDDLDDTIERLTTYRDAGAEVVYAPGLVKTDDIQRVVRDVGGAVNVLTLPGVPSTAELASLGVRRVSTGSSLAWTAYGALVSAGRELLNEGTMSYLDTMLASQERDAAFVDRQPASE</sequence>
<dbReference type="PANTHER" id="PTHR42905:SF16">
    <property type="entry name" value="CARBOXYPHOSPHONOENOLPYRUVATE PHOSPHONOMUTASE-LIKE PROTEIN (AFU_ORTHOLOGUE AFUA_5G07230)"/>
    <property type="match status" value="1"/>
</dbReference>
<evidence type="ECO:0000313" key="2">
    <source>
        <dbReference type="Proteomes" id="UP000250462"/>
    </source>
</evidence>
<dbReference type="Gene3D" id="3.20.20.60">
    <property type="entry name" value="Phosphoenolpyruvate-binding domains"/>
    <property type="match status" value="1"/>
</dbReference>